<sequence>MDDANTSETMKPEDIGSYKPAHANFNYLFNHAKHDLRVDRDKGELLHVARSLIADHVPTKQLGLRSVRICRGGDTKEGNGTGGDFEELKQQVAFEWKFESIGEFADEVERQFREKESA</sequence>
<reference evidence="1" key="1">
    <citation type="submission" date="2022-10" db="EMBL/GenBank/DDBJ databases">
        <title>Fusarium specimens isolated from Avocado Roots.</title>
        <authorList>
            <person name="Stajich J."/>
            <person name="Roper C."/>
            <person name="Heimlech-Rivalta G."/>
        </authorList>
    </citation>
    <scope>NUCLEOTIDE SEQUENCE</scope>
    <source>
        <strain evidence="1">CF00143</strain>
    </source>
</reference>
<dbReference type="EMBL" id="JAPDHF010000005">
    <property type="protein sequence ID" value="KAJ4017764.1"/>
    <property type="molecule type" value="Genomic_DNA"/>
</dbReference>
<proteinExistence type="predicted"/>
<organism evidence="1 2">
    <name type="scientific">Fusarium irregulare</name>
    <dbReference type="NCBI Taxonomy" id="2494466"/>
    <lineage>
        <taxon>Eukaryota</taxon>
        <taxon>Fungi</taxon>
        <taxon>Dikarya</taxon>
        <taxon>Ascomycota</taxon>
        <taxon>Pezizomycotina</taxon>
        <taxon>Sordariomycetes</taxon>
        <taxon>Hypocreomycetidae</taxon>
        <taxon>Hypocreales</taxon>
        <taxon>Nectriaceae</taxon>
        <taxon>Fusarium</taxon>
        <taxon>Fusarium incarnatum-equiseti species complex</taxon>
    </lineage>
</organism>
<accession>A0A9W8UAR5</accession>
<evidence type="ECO:0000313" key="1">
    <source>
        <dbReference type="EMBL" id="KAJ4017764.1"/>
    </source>
</evidence>
<evidence type="ECO:0000313" key="2">
    <source>
        <dbReference type="Proteomes" id="UP001152130"/>
    </source>
</evidence>
<keyword evidence="2" id="KW-1185">Reference proteome</keyword>
<dbReference type="Proteomes" id="UP001152130">
    <property type="component" value="Unassembled WGS sequence"/>
</dbReference>
<gene>
    <name evidence="1" type="ORF">NW766_003833</name>
</gene>
<comment type="caution">
    <text evidence="1">The sequence shown here is derived from an EMBL/GenBank/DDBJ whole genome shotgun (WGS) entry which is preliminary data.</text>
</comment>
<dbReference type="AlphaFoldDB" id="A0A9W8UAR5"/>
<dbReference type="InterPro" id="IPR023214">
    <property type="entry name" value="HAD_sf"/>
</dbReference>
<name>A0A9W8UAR5_9HYPO</name>
<dbReference type="Gene3D" id="3.40.50.1000">
    <property type="entry name" value="HAD superfamily/HAD-like"/>
    <property type="match status" value="1"/>
</dbReference>
<protein>
    <submittedName>
        <fullName evidence="1">Uncharacterized protein</fullName>
    </submittedName>
</protein>